<protein>
    <recommendedName>
        <fullName evidence="6">Peptidase M20 dimerisation domain-containing protein</fullName>
    </recommendedName>
</protein>
<evidence type="ECO:0000259" key="6">
    <source>
        <dbReference type="Pfam" id="PF07687"/>
    </source>
</evidence>
<dbReference type="EMBL" id="JANIEX010001403">
    <property type="protein sequence ID" value="KAJ3558340.1"/>
    <property type="molecule type" value="Genomic_DNA"/>
</dbReference>
<dbReference type="InterPro" id="IPR047177">
    <property type="entry name" value="Pept_M20A"/>
</dbReference>
<keyword evidence="5" id="KW-0862">Zinc</keyword>
<evidence type="ECO:0000256" key="3">
    <source>
        <dbReference type="ARBA" id="ARBA00022723"/>
    </source>
</evidence>
<feature type="domain" description="Peptidase M20 dimerisation" evidence="6">
    <location>
        <begin position="10"/>
        <end position="63"/>
    </location>
</feature>
<dbReference type="Pfam" id="PF07687">
    <property type="entry name" value="M20_dimer"/>
    <property type="match status" value="1"/>
</dbReference>
<dbReference type="InterPro" id="IPR036264">
    <property type="entry name" value="Bact_exopeptidase_dim_dom"/>
</dbReference>
<dbReference type="GO" id="GO:0046872">
    <property type="term" value="F:metal ion binding"/>
    <property type="evidence" value="ECO:0007669"/>
    <property type="project" value="UniProtKB-KW"/>
</dbReference>
<organism evidence="7 8">
    <name type="scientific">Leucocoprinus birnbaumii</name>
    <dbReference type="NCBI Taxonomy" id="56174"/>
    <lineage>
        <taxon>Eukaryota</taxon>
        <taxon>Fungi</taxon>
        <taxon>Dikarya</taxon>
        <taxon>Basidiomycota</taxon>
        <taxon>Agaricomycotina</taxon>
        <taxon>Agaricomycetes</taxon>
        <taxon>Agaricomycetidae</taxon>
        <taxon>Agaricales</taxon>
        <taxon>Agaricineae</taxon>
        <taxon>Agaricaceae</taxon>
        <taxon>Leucocoprinus</taxon>
    </lineage>
</organism>
<dbReference type="InterPro" id="IPR011650">
    <property type="entry name" value="Peptidase_M20_dimer"/>
</dbReference>
<dbReference type="AlphaFoldDB" id="A0AAD5VJX1"/>
<dbReference type="GO" id="GO:0000328">
    <property type="term" value="C:fungal-type vacuole lumen"/>
    <property type="evidence" value="ECO:0007669"/>
    <property type="project" value="TreeGrafter"/>
</dbReference>
<reference evidence="7" key="1">
    <citation type="submission" date="2022-07" db="EMBL/GenBank/DDBJ databases">
        <title>Genome Sequence of Leucocoprinus birnbaumii.</title>
        <authorList>
            <person name="Buettner E."/>
        </authorList>
    </citation>
    <scope>NUCLEOTIDE SEQUENCE</scope>
    <source>
        <strain evidence="7">VT141</strain>
    </source>
</reference>
<accession>A0AAD5VJX1</accession>
<evidence type="ECO:0000256" key="1">
    <source>
        <dbReference type="ARBA" id="ARBA00006247"/>
    </source>
</evidence>
<keyword evidence="3" id="KW-0479">Metal-binding</keyword>
<sequence length="190" mass="21196">MSTRDRYLIQTSKAVTIFHAGVKSNELPENANATFNIRIEIFSTVSQVQKTFLEFVDAVAQRYSLAVNGTSFSDEPSIGNITVSWPRPHEPTPISPFGANSTAWRVISEANQAIWGDVITAPGAMTGSGDTRNYLSLTRNIYRWSPSRVGERLGLHTVNERISIRTYLEGLKFYSELITRMDSLLSDDGF</sequence>
<gene>
    <name evidence="7" type="ORF">NP233_g11525</name>
</gene>
<name>A0AAD5VJX1_9AGAR</name>
<evidence type="ECO:0000256" key="5">
    <source>
        <dbReference type="ARBA" id="ARBA00022833"/>
    </source>
</evidence>
<proteinExistence type="inferred from homology"/>
<keyword evidence="8" id="KW-1185">Reference proteome</keyword>
<dbReference type="SUPFAM" id="SSF53187">
    <property type="entry name" value="Zn-dependent exopeptidases"/>
    <property type="match status" value="1"/>
</dbReference>
<dbReference type="Gene3D" id="1.10.150.900">
    <property type="match status" value="1"/>
</dbReference>
<evidence type="ECO:0000256" key="2">
    <source>
        <dbReference type="ARBA" id="ARBA00022670"/>
    </source>
</evidence>
<dbReference type="GO" id="GO:0004180">
    <property type="term" value="F:carboxypeptidase activity"/>
    <property type="evidence" value="ECO:0007669"/>
    <property type="project" value="TreeGrafter"/>
</dbReference>
<dbReference type="GO" id="GO:0051603">
    <property type="term" value="P:proteolysis involved in protein catabolic process"/>
    <property type="evidence" value="ECO:0007669"/>
    <property type="project" value="TreeGrafter"/>
</dbReference>
<comment type="similarity">
    <text evidence="1">Belongs to the peptidase M20A family.</text>
</comment>
<comment type="caution">
    <text evidence="7">The sequence shown here is derived from an EMBL/GenBank/DDBJ whole genome shotgun (WGS) entry which is preliminary data.</text>
</comment>
<dbReference type="SUPFAM" id="SSF55031">
    <property type="entry name" value="Bacterial exopeptidase dimerisation domain"/>
    <property type="match status" value="1"/>
</dbReference>
<evidence type="ECO:0000313" key="7">
    <source>
        <dbReference type="EMBL" id="KAJ3558340.1"/>
    </source>
</evidence>
<keyword evidence="4" id="KW-0378">Hydrolase</keyword>
<evidence type="ECO:0000313" key="8">
    <source>
        <dbReference type="Proteomes" id="UP001213000"/>
    </source>
</evidence>
<dbReference type="PANTHER" id="PTHR45962">
    <property type="entry name" value="N-FATTY-ACYL-AMINO ACID SYNTHASE/HYDROLASE PM20D1"/>
    <property type="match status" value="1"/>
</dbReference>
<keyword evidence="2" id="KW-0645">Protease</keyword>
<evidence type="ECO:0000256" key="4">
    <source>
        <dbReference type="ARBA" id="ARBA00022801"/>
    </source>
</evidence>
<dbReference type="PANTHER" id="PTHR45962:SF1">
    <property type="entry name" value="N-FATTY-ACYL-AMINO ACID SYNTHASE_HYDROLASE PM20D1"/>
    <property type="match status" value="1"/>
</dbReference>
<dbReference type="Proteomes" id="UP001213000">
    <property type="component" value="Unassembled WGS sequence"/>
</dbReference>